<dbReference type="FunFam" id="2.30.250.10:FF:000003">
    <property type="entry name" value="Probable M18 family aminopeptidase 2"/>
    <property type="match status" value="1"/>
</dbReference>
<evidence type="ECO:0000313" key="11">
    <source>
        <dbReference type="EMBL" id="GBC61709.1"/>
    </source>
</evidence>
<dbReference type="GO" id="GO:0008270">
    <property type="term" value="F:zinc ion binding"/>
    <property type="evidence" value="ECO:0007669"/>
    <property type="project" value="InterPro"/>
</dbReference>
<dbReference type="RefSeq" id="WP_124328970.1">
    <property type="nucleotide sequence ID" value="NZ_BEXT01000001.1"/>
</dbReference>
<dbReference type="PRINTS" id="PR00932">
    <property type="entry name" value="AMINO1PTASE"/>
</dbReference>
<evidence type="ECO:0000313" key="12">
    <source>
        <dbReference type="Proteomes" id="UP000288096"/>
    </source>
</evidence>
<dbReference type="OrthoDB" id="5288740at2"/>
<dbReference type="NCBIfam" id="NF002759">
    <property type="entry name" value="PRK02813.1"/>
    <property type="match status" value="1"/>
</dbReference>
<dbReference type="Pfam" id="PF02127">
    <property type="entry name" value="Peptidase_M18"/>
    <property type="match status" value="1"/>
</dbReference>
<evidence type="ECO:0000256" key="8">
    <source>
        <dbReference type="ARBA" id="ARBA00023049"/>
    </source>
</evidence>
<gene>
    <name evidence="11" type="ORF">DENIS_2671</name>
</gene>
<dbReference type="Proteomes" id="UP000288096">
    <property type="component" value="Unassembled WGS sequence"/>
</dbReference>
<name>A0A401FXP1_9BACT</name>
<evidence type="ECO:0000256" key="4">
    <source>
        <dbReference type="ARBA" id="ARBA00022670"/>
    </source>
</evidence>
<comment type="similarity">
    <text evidence="2 9">Belongs to the peptidase M18 family.</text>
</comment>
<dbReference type="GO" id="GO:0008237">
    <property type="term" value="F:metallopeptidase activity"/>
    <property type="evidence" value="ECO:0007669"/>
    <property type="project" value="UniProtKB-KW"/>
</dbReference>
<dbReference type="PANTHER" id="PTHR28570">
    <property type="entry name" value="ASPARTYL AMINOPEPTIDASE"/>
    <property type="match status" value="1"/>
</dbReference>
<comment type="caution">
    <text evidence="11">The sequence shown here is derived from an EMBL/GenBank/DDBJ whole genome shotgun (WGS) entry which is preliminary data.</text>
</comment>
<dbReference type="AlphaFoldDB" id="A0A401FXP1"/>
<evidence type="ECO:0000256" key="7">
    <source>
        <dbReference type="ARBA" id="ARBA00022833"/>
    </source>
</evidence>
<keyword evidence="12" id="KW-1185">Reference proteome</keyword>
<protein>
    <recommendedName>
        <fullName evidence="10">M18 family aminopeptidase</fullName>
        <ecNumber evidence="10">3.4.11.-</ecNumber>
    </recommendedName>
</protein>
<accession>A0A401FXP1</accession>
<organism evidence="11 12">
    <name type="scientific">Desulfonema ishimotonii</name>
    <dbReference type="NCBI Taxonomy" id="45657"/>
    <lineage>
        <taxon>Bacteria</taxon>
        <taxon>Pseudomonadati</taxon>
        <taxon>Thermodesulfobacteriota</taxon>
        <taxon>Desulfobacteria</taxon>
        <taxon>Desulfobacterales</taxon>
        <taxon>Desulfococcaceae</taxon>
        <taxon>Desulfonema</taxon>
    </lineage>
</organism>
<dbReference type="InterPro" id="IPR023358">
    <property type="entry name" value="Peptidase_M18_dom2"/>
</dbReference>
<dbReference type="CDD" id="cd05658">
    <property type="entry name" value="M18_DAP"/>
    <property type="match status" value="1"/>
</dbReference>
<evidence type="ECO:0000256" key="10">
    <source>
        <dbReference type="RuleBase" id="RU004387"/>
    </source>
</evidence>
<evidence type="ECO:0000256" key="2">
    <source>
        <dbReference type="ARBA" id="ARBA00008290"/>
    </source>
</evidence>
<keyword evidence="5 9" id="KW-0479">Metal-binding</keyword>
<dbReference type="Gene3D" id="3.40.630.10">
    <property type="entry name" value="Zn peptidases"/>
    <property type="match status" value="1"/>
</dbReference>
<reference evidence="12" key="1">
    <citation type="submission" date="2017-11" db="EMBL/GenBank/DDBJ databases">
        <authorList>
            <person name="Watanabe M."/>
            <person name="Kojima H."/>
        </authorList>
    </citation>
    <scope>NUCLEOTIDE SEQUENCE [LARGE SCALE GENOMIC DNA]</scope>
    <source>
        <strain evidence="12">Tokyo 01</strain>
    </source>
</reference>
<proteinExistence type="inferred from homology"/>
<dbReference type="EC" id="3.4.11.-" evidence="10"/>
<evidence type="ECO:0000256" key="3">
    <source>
        <dbReference type="ARBA" id="ARBA00022438"/>
    </source>
</evidence>
<evidence type="ECO:0000256" key="6">
    <source>
        <dbReference type="ARBA" id="ARBA00022801"/>
    </source>
</evidence>
<keyword evidence="8 9" id="KW-0482">Metalloprotease</keyword>
<evidence type="ECO:0000256" key="1">
    <source>
        <dbReference type="ARBA" id="ARBA00001947"/>
    </source>
</evidence>
<dbReference type="SUPFAM" id="SSF101821">
    <property type="entry name" value="Aminopeptidase/glucanase lid domain"/>
    <property type="match status" value="1"/>
</dbReference>
<keyword evidence="3 9" id="KW-0031">Aminopeptidase</keyword>
<dbReference type="SUPFAM" id="SSF53187">
    <property type="entry name" value="Zn-dependent exopeptidases"/>
    <property type="match status" value="1"/>
</dbReference>
<sequence>MKESQFNRGMLNFLKKSPTPFHAVLNMSAILDKAGFQRLSESDAWALKKEGRYYVTRNGSSVIAFTTGQADFPETGIRMAGAHTDSPCLKVKPLPEKVSHSYLQIGVEVYGGALLNPWFDRDLSLAGRVTWLTSEETVESALVDFESPVAVIPSLAIHFDREANKNKSVNPQDELPPILLQVEDNDEALFFRDILADRLRAEHPEADVAEILGYEISLYDTQPPAQTGMNREFITGARLDNLMSCHTGLMALIGASGDLPCLLVCNDHEEVGSASVSGAQGPFLEAVLSRLCPKAEDRLRAIDRSLMISADDAHGVHPNYAAKSDPGHGPLLNHGPVIKINASQRYASDSETVAAFRHLCRRADVPVQDFVMRSDLACGSTIGPLTATRIGVKTVDVGVPIFAMHSVREMAGSRDGFYLFRALGQHYA</sequence>
<keyword evidence="6 9" id="KW-0378">Hydrolase</keyword>
<dbReference type="EMBL" id="BEXT01000001">
    <property type="protein sequence ID" value="GBC61709.1"/>
    <property type="molecule type" value="Genomic_DNA"/>
</dbReference>
<dbReference type="PANTHER" id="PTHR28570:SF3">
    <property type="entry name" value="ASPARTYL AMINOPEPTIDASE"/>
    <property type="match status" value="1"/>
</dbReference>
<reference evidence="12" key="2">
    <citation type="submission" date="2019-01" db="EMBL/GenBank/DDBJ databases">
        <title>Genome sequence of Desulfonema ishimotonii strain Tokyo 01.</title>
        <authorList>
            <person name="Fukui M."/>
        </authorList>
    </citation>
    <scope>NUCLEOTIDE SEQUENCE [LARGE SCALE GENOMIC DNA]</scope>
    <source>
        <strain evidence="12">Tokyo 01</strain>
    </source>
</reference>
<evidence type="ECO:0000256" key="9">
    <source>
        <dbReference type="RuleBase" id="RU004386"/>
    </source>
</evidence>
<dbReference type="GO" id="GO:0005737">
    <property type="term" value="C:cytoplasm"/>
    <property type="evidence" value="ECO:0007669"/>
    <property type="project" value="UniProtKB-ARBA"/>
</dbReference>
<comment type="cofactor">
    <cofactor evidence="1 10">
        <name>Zn(2+)</name>
        <dbReference type="ChEBI" id="CHEBI:29105"/>
    </cofactor>
</comment>
<keyword evidence="7 9" id="KW-0862">Zinc</keyword>
<evidence type="ECO:0000256" key="5">
    <source>
        <dbReference type="ARBA" id="ARBA00022723"/>
    </source>
</evidence>
<dbReference type="GO" id="GO:0004177">
    <property type="term" value="F:aminopeptidase activity"/>
    <property type="evidence" value="ECO:0007669"/>
    <property type="project" value="UniProtKB-KW"/>
</dbReference>
<keyword evidence="4 9" id="KW-0645">Protease</keyword>
<dbReference type="GO" id="GO:0006508">
    <property type="term" value="P:proteolysis"/>
    <property type="evidence" value="ECO:0007669"/>
    <property type="project" value="UniProtKB-KW"/>
</dbReference>
<dbReference type="Gene3D" id="2.30.250.10">
    <property type="entry name" value="Aminopeptidase i, Domain 2"/>
    <property type="match status" value="1"/>
</dbReference>
<dbReference type="InterPro" id="IPR001948">
    <property type="entry name" value="Peptidase_M18"/>
</dbReference>